<keyword evidence="5" id="KW-0375">Hydrogen ion transport</keyword>
<sequence>MGFGHVLLIGFIMGAIGVAVWFATPRGKNQTLIRSSVSLTLACLWLMWGITYTAQLNPLIQPKRADLRPNVGH</sequence>
<dbReference type="Proteomes" id="UP000827549">
    <property type="component" value="Chromosome 2"/>
</dbReference>
<evidence type="ECO:0000256" key="4">
    <source>
        <dbReference type="ARBA" id="ARBA00022692"/>
    </source>
</evidence>
<name>A0AAF0Y7P8_9TREE</name>
<comment type="subcellular location">
    <subcellularLocation>
        <location evidence="1">Endomembrane system</location>
        <topology evidence="1">Multi-pass membrane protein</topology>
    </subcellularLocation>
</comment>
<protein>
    <submittedName>
        <fullName evidence="10">V-type proton ATPase subunit e</fullName>
    </submittedName>
</protein>
<feature type="transmembrane region" description="Helical" evidence="9">
    <location>
        <begin position="6"/>
        <end position="24"/>
    </location>
</feature>
<comment type="similarity">
    <text evidence="2">Belongs to the V-ATPase e1/e2 subunit family.</text>
</comment>
<reference evidence="10" key="1">
    <citation type="submission" date="2023-10" db="EMBL/GenBank/DDBJ databases">
        <authorList>
            <person name="Noh H."/>
        </authorList>
    </citation>
    <scope>NUCLEOTIDE SEQUENCE</scope>
    <source>
        <strain evidence="10">DUCC4014</strain>
    </source>
</reference>
<dbReference type="RefSeq" id="XP_062625478.1">
    <property type="nucleotide sequence ID" value="XM_062769494.1"/>
</dbReference>
<keyword evidence="3" id="KW-0813">Transport</keyword>
<dbReference type="GeneID" id="87806214"/>
<dbReference type="Pfam" id="PF05493">
    <property type="entry name" value="ATP_synt_H"/>
    <property type="match status" value="1"/>
</dbReference>
<dbReference type="InterPro" id="IPR008389">
    <property type="entry name" value="ATPase_V0-cplx_e1/e2_su"/>
</dbReference>
<dbReference type="GO" id="GO:0000220">
    <property type="term" value="C:vacuolar proton-transporting V-type ATPase, V0 domain"/>
    <property type="evidence" value="ECO:0007669"/>
    <property type="project" value="TreeGrafter"/>
</dbReference>
<dbReference type="GO" id="GO:0012505">
    <property type="term" value="C:endomembrane system"/>
    <property type="evidence" value="ECO:0007669"/>
    <property type="project" value="UniProtKB-SubCell"/>
</dbReference>
<evidence type="ECO:0000256" key="8">
    <source>
        <dbReference type="ARBA" id="ARBA00023136"/>
    </source>
</evidence>
<keyword evidence="8 9" id="KW-0472">Membrane</keyword>
<keyword evidence="4 9" id="KW-0812">Transmembrane</keyword>
<evidence type="ECO:0000256" key="7">
    <source>
        <dbReference type="ARBA" id="ARBA00023065"/>
    </source>
</evidence>
<keyword evidence="11" id="KW-1185">Reference proteome</keyword>
<evidence type="ECO:0000256" key="9">
    <source>
        <dbReference type="SAM" id="Phobius"/>
    </source>
</evidence>
<dbReference type="PANTHER" id="PTHR12263:SF0">
    <property type="entry name" value="V-TYPE PROTON ATPASE SUBUNIT"/>
    <property type="match status" value="1"/>
</dbReference>
<organism evidence="10 11">
    <name type="scientific">Vanrija pseudolonga</name>
    <dbReference type="NCBI Taxonomy" id="143232"/>
    <lineage>
        <taxon>Eukaryota</taxon>
        <taxon>Fungi</taxon>
        <taxon>Dikarya</taxon>
        <taxon>Basidiomycota</taxon>
        <taxon>Agaricomycotina</taxon>
        <taxon>Tremellomycetes</taxon>
        <taxon>Trichosporonales</taxon>
        <taxon>Trichosporonaceae</taxon>
        <taxon>Vanrija</taxon>
    </lineage>
</organism>
<accession>A0AAF0Y7P8</accession>
<evidence type="ECO:0000256" key="5">
    <source>
        <dbReference type="ARBA" id="ARBA00022781"/>
    </source>
</evidence>
<keyword evidence="6 9" id="KW-1133">Transmembrane helix</keyword>
<evidence type="ECO:0000256" key="2">
    <source>
        <dbReference type="ARBA" id="ARBA00008328"/>
    </source>
</evidence>
<gene>
    <name evidence="10" type="primary">VMA9</name>
    <name evidence="10" type="ORF">LOC62_02G002967</name>
</gene>
<feature type="transmembrane region" description="Helical" evidence="9">
    <location>
        <begin position="36"/>
        <end position="54"/>
    </location>
</feature>
<dbReference type="EMBL" id="CP086715">
    <property type="protein sequence ID" value="WOO79446.1"/>
    <property type="molecule type" value="Genomic_DNA"/>
</dbReference>
<evidence type="ECO:0000256" key="1">
    <source>
        <dbReference type="ARBA" id="ARBA00004127"/>
    </source>
</evidence>
<evidence type="ECO:0000313" key="10">
    <source>
        <dbReference type="EMBL" id="WOO79446.1"/>
    </source>
</evidence>
<dbReference type="PANTHER" id="PTHR12263">
    <property type="entry name" value="VACUOLAR ATP SYNTHASE SUBUNIT H"/>
    <property type="match status" value="1"/>
</dbReference>
<evidence type="ECO:0000313" key="11">
    <source>
        <dbReference type="Proteomes" id="UP000827549"/>
    </source>
</evidence>
<dbReference type="AlphaFoldDB" id="A0AAF0Y7P8"/>
<dbReference type="GO" id="GO:0007035">
    <property type="term" value="P:vacuolar acidification"/>
    <property type="evidence" value="ECO:0007669"/>
    <property type="project" value="TreeGrafter"/>
</dbReference>
<evidence type="ECO:0000256" key="3">
    <source>
        <dbReference type="ARBA" id="ARBA00022448"/>
    </source>
</evidence>
<keyword evidence="7" id="KW-0406">Ion transport</keyword>
<dbReference type="GO" id="GO:0046961">
    <property type="term" value="F:proton-transporting ATPase activity, rotational mechanism"/>
    <property type="evidence" value="ECO:0007669"/>
    <property type="project" value="InterPro"/>
</dbReference>
<evidence type="ECO:0000256" key="6">
    <source>
        <dbReference type="ARBA" id="ARBA00022989"/>
    </source>
</evidence>
<proteinExistence type="inferred from homology"/>